<dbReference type="EMBL" id="CP116942">
    <property type="protein sequence ID" value="WCO66393.1"/>
    <property type="molecule type" value="Genomic_DNA"/>
</dbReference>
<dbReference type="AlphaFoldDB" id="A0AAE9Y8F9"/>
<evidence type="ECO:0000313" key="3">
    <source>
        <dbReference type="Proteomes" id="UP001216390"/>
    </source>
</evidence>
<keyword evidence="1" id="KW-0732">Signal</keyword>
<evidence type="ECO:0000313" key="2">
    <source>
        <dbReference type="EMBL" id="WCO66393.1"/>
    </source>
</evidence>
<accession>A0AAE9Y8F9</accession>
<feature type="signal peptide" evidence="1">
    <location>
        <begin position="1"/>
        <end position="19"/>
    </location>
</feature>
<feature type="chain" id="PRO_5042196381" description="DUF4397 domain-containing protein" evidence="1">
    <location>
        <begin position="20"/>
        <end position="317"/>
    </location>
</feature>
<sequence>MTASALLAALALGVAPAGAADPVPVGIMDAYATAGLTVRDCDGRDTVRPGYGEVVLLAAADVPRPVVIPVALAGPPVAALVDPPTEVVLDGSGVAFVDLHLDRVQEGTVTVTLGAGAGYVLDQSVVEVVFGPPEVAVDCTAPLASGHARQTVRVGEVPAPYDLAGGGAATAGAVLDPGGAVASYGSSVQLGGVDGGPVDDAFDTPVAGGLPPGLAYVDDRWAGAATTPGTYRFRVHLCAEADPGGAEPAPLPSGPAPEVGRRAAPAVPLCFGTLDAEVTVLATDGAPGAGGPGGGASGAGAVAPAAVPVPGAARFTG</sequence>
<keyword evidence="3" id="KW-1185">Reference proteome</keyword>
<protein>
    <recommendedName>
        <fullName evidence="4">DUF4397 domain-containing protein</fullName>
    </recommendedName>
</protein>
<reference evidence="2" key="1">
    <citation type="submission" date="2023-01" db="EMBL/GenBank/DDBJ databases">
        <title>The diversity of Class Acidimicrobiia in South China Sea sediment environments and the proposal of Iamia marina sp. nov., a novel species of the genus Iamia.</title>
        <authorList>
            <person name="He Y."/>
            <person name="Tian X."/>
        </authorList>
    </citation>
    <scope>NUCLEOTIDE SEQUENCE</scope>
    <source>
        <strain evidence="2">DSM 19957</strain>
    </source>
</reference>
<evidence type="ECO:0008006" key="4">
    <source>
        <dbReference type="Google" id="ProtNLM"/>
    </source>
</evidence>
<dbReference type="KEGG" id="ima:PO878_17995"/>
<organism evidence="2 3">
    <name type="scientific">Iamia majanohamensis</name>
    <dbReference type="NCBI Taxonomy" id="467976"/>
    <lineage>
        <taxon>Bacteria</taxon>
        <taxon>Bacillati</taxon>
        <taxon>Actinomycetota</taxon>
        <taxon>Acidimicrobiia</taxon>
        <taxon>Acidimicrobiales</taxon>
        <taxon>Iamiaceae</taxon>
        <taxon>Iamia</taxon>
    </lineage>
</organism>
<name>A0AAE9Y8F9_9ACTN</name>
<dbReference type="Proteomes" id="UP001216390">
    <property type="component" value="Chromosome"/>
</dbReference>
<gene>
    <name evidence="2" type="ORF">PO878_17995</name>
</gene>
<dbReference type="RefSeq" id="WP_272735916.1">
    <property type="nucleotide sequence ID" value="NZ_CP116942.1"/>
</dbReference>
<proteinExistence type="predicted"/>
<evidence type="ECO:0000256" key="1">
    <source>
        <dbReference type="SAM" id="SignalP"/>
    </source>
</evidence>